<keyword evidence="10" id="KW-1185">Reference proteome</keyword>
<dbReference type="PANTHER" id="PTHR40074">
    <property type="entry name" value="O-ACETYLTRANSFERASE WECH"/>
    <property type="match status" value="1"/>
</dbReference>
<dbReference type="GO" id="GO:0005886">
    <property type="term" value="C:plasma membrane"/>
    <property type="evidence" value="ECO:0007669"/>
    <property type="project" value="UniProtKB-SubCell"/>
</dbReference>
<dbReference type="InterPro" id="IPR002656">
    <property type="entry name" value="Acyl_transf_3_dom"/>
</dbReference>
<dbReference type="GeneID" id="95334431"/>
<evidence type="ECO:0000256" key="7">
    <source>
        <dbReference type="SAM" id="Phobius"/>
    </source>
</evidence>
<feature type="transmembrane region" description="Helical" evidence="7">
    <location>
        <begin position="212"/>
        <end position="231"/>
    </location>
</feature>
<reference evidence="9 10" key="1">
    <citation type="journal article" date="2011" name="Stand. Genomic Sci.">
        <title>Complete genome sequence of the halophilic and highly halotolerant Chromohalobacter salexigens type strain (1H11(T)).</title>
        <authorList>
            <person name="Copeland A."/>
            <person name="O'Connor K."/>
            <person name="Lucas S."/>
            <person name="Lapidus A."/>
            <person name="Berry K.W."/>
            <person name="Detter J.C."/>
            <person name="Del Rio T.G."/>
            <person name="Hammon N."/>
            <person name="Dalin E."/>
            <person name="Tice H."/>
            <person name="Pitluck S."/>
            <person name="Bruce D."/>
            <person name="Goodwin L."/>
            <person name="Han C."/>
            <person name="Tapia R."/>
            <person name="Saunders E."/>
            <person name="Schmutz J."/>
            <person name="Brettin T."/>
            <person name="Larimer F."/>
            <person name="Land M."/>
            <person name="Hauser L."/>
            <person name="Vargas C."/>
            <person name="Nieto J.J."/>
            <person name="Kyrpides N.C."/>
            <person name="Ivanova N."/>
            <person name="Goker M."/>
            <person name="Klenk H.P."/>
            <person name="Csonka L.N."/>
            <person name="Woyke T."/>
        </authorList>
    </citation>
    <scope>NUCLEOTIDE SEQUENCE [LARGE SCALE GENOMIC DNA]</scope>
    <source>
        <strain evidence="10">ATCC BAA-138 / DSM 3043 / CIP 106854 / NCIMB 13768 / 1H11</strain>
    </source>
</reference>
<keyword evidence="4 7" id="KW-0812">Transmembrane</keyword>
<evidence type="ECO:0000313" key="10">
    <source>
        <dbReference type="Proteomes" id="UP000000239"/>
    </source>
</evidence>
<dbReference type="Proteomes" id="UP000000239">
    <property type="component" value="Chromosome"/>
</dbReference>
<feature type="transmembrane region" description="Helical" evidence="7">
    <location>
        <begin position="174"/>
        <end position="192"/>
    </location>
</feature>
<sequence length="326" mass="37321">MQRNVSLDVLKLTLAVIVVISHAGVLWGYSDLGYQLTVQGLFRIVVPIFMMVSGYFFISVIRSRSLMTWLKKVVAMYVFWMLVYAYFWIDVPALTPYELLKVLRVAVMGYHHLWFLSALIGAAIMLYALRHLSLKALFGLALSLYAMGMFFIYAGHYHLFAGTPLDALFNEIWFYRNFLFFGFPFFCTGYLLRQWETNRRDSESRHYYRRFYAIWSLLGALLLLGESYLNYVGLEGLPAFDMYLSLLVFCPGLFLWVSSMHVPGDSTSLAYYATALYFIHPLFISLFEALSYRQGNTLALLALASSLAAVVLLKGSRKRLGFAFGG</sequence>
<feature type="domain" description="Acyltransferase 3" evidence="8">
    <location>
        <begin position="5"/>
        <end position="313"/>
    </location>
</feature>
<evidence type="ECO:0000259" key="8">
    <source>
        <dbReference type="Pfam" id="PF01757"/>
    </source>
</evidence>
<keyword evidence="3" id="KW-1003">Cell membrane</keyword>
<feature type="transmembrane region" description="Helical" evidence="7">
    <location>
        <begin position="296"/>
        <end position="313"/>
    </location>
</feature>
<feature type="transmembrane region" description="Helical" evidence="7">
    <location>
        <begin position="41"/>
        <end position="61"/>
    </location>
</feature>
<dbReference type="KEGG" id="csa:Csal_1718"/>
<feature type="transmembrane region" description="Helical" evidence="7">
    <location>
        <begin position="73"/>
        <end position="89"/>
    </location>
</feature>
<dbReference type="PANTHER" id="PTHR40074:SF2">
    <property type="entry name" value="O-ACETYLTRANSFERASE WECH"/>
    <property type="match status" value="1"/>
</dbReference>
<evidence type="ECO:0000256" key="5">
    <source>
        <dbReference type="ARBA" id="ARBA00022989"/>
    </source>
</evidence>
<feature type="transmembrane region" description="Helical" evidence="7">
    <location>
        <begin position="269"/>
        <end position="290"/>
    </location>
</feature>
<protein>
    <submittedName>
        <fullName evidence="9">Acyltransferase family protein</fullName>
    </submittedName>
</protein>
<dbReference type="Pfam" id="PF01757">
    <property type="entry name" value="Acyl_transf_3"/>
    <property type="match status" value="1"/>
</dbReference>
<evidence type="ECO:0000256" key="4">
    <source>
        <dbReference type="ARBA" id="ARBA00022692"/>
    </source>
</evidence>
<keyword evidence="9" id="KW-0808">Transferase</keyword>
<dbReference type="eggNOG" id="COG1835">
    <property type="taxonomic scope" value="Bacteria"/>
</dbReference>
<keyword evidence="6 7" id="KW-0472">Membrane</keyword>
<evidence type="ECO:0000256" key="3">
    <source>
        <dbReference type="ARBA" id="ARBA00022475"/>
    </source>
</evidence>
<feature type="transmembrane region" description="Helical" evidence="7">
    <location>
        <begin position="136"/>
        <end position="154"/>
    </location>
</feature>
<feature type="transmembrane region" description="Helical" evidence="7">
    <location>
        <begin position="109"/>
        <end position="129"/>
    </location>
</feature>
<dbReference type="GO" id="GO:0009246">
    <property type="term" value="P:enterobacterial common antigen biosynthetic process"/>
    <property type="evidence" value="ECO:0007669"/>
    <property type="project" value="TreeGrafter"/>
</dbReference>
<comment type="similarity">
    <text evidence="2">Belongs to the acyltransferase 3 family.</text>
</comment>
<proteinExistence type="inferred from homology"/>
<accession>Q1QWT8</accession>
<name>Q1QWT8_CHRI1</name>
<evidence type="ECO:0000313" key="9">
    <source>
        <dbReference type="EMBL" id="ABE59070.1"/>
    </source>
</evidence>
<dbReference type="AlphaFoldDB" id="Q1QWT8"/>
<comment type="subcellular location">
    <subcellularLocation>
        <location evidence="1">Cell membrane</location>
        <topology evidence="1">Multi-pass membrane protein</topology>
    </subcellularLocation>
</comment>
<evidence type="ECO:0000256" key="1">
    <source>
        <dbReference type="ARBA" id="ARBA00004651"/>
    </source>
</evidence>
<dbReference type="OrthoDB" id="265992at2"/>
<evidence type="ECO:0000256" key="2">
    <source>
        <dbReference type="ARBA" id="ARBA00007400"/>
    </source>
</evidence>
<dbReference type="EMBL" id="CP000285">
    <property type="protein sequence ID" value="ABE59070.1"/>
    <property type="molecule type" value="Genomic_DNA"/>
</dbReference>
<dbReference type="GO" id="GO:0016413">
    <property type="term" value="F:O-acetyltransferase activity"/>
    <property type="evidence" value="ECO:0007669"/>
    <property type="project" value="TreeGrafter"/>
</dbReference>
<evidence type="ECO:0000256" key="6">
    <source>
        <dbReference type="ARBA" id="ARBA00023136"/>
    </source>
</evidence>
<organism evidence="9 10">
    <name type="scientific">Chromohalobacter israelensis (strain ATCC BAA-138 / DSM 3043 / CIP 106854 / NCIMB 13768 / 1H11)</name>
    <name type="common">Chromohalobacter salexigens</name>
    <dbReference type="NCBI Taxonomy" id="290398"/>
    <lineage>
        <taxon>Bacteria</taxon>
        <taxon>Pseudomonadati</taxon>
        <taxon>Pseudomonadota</taxon>
        <taxon>Gammaproteobacteria</taxon>
        <taxon>Oceanospirillales</taxon>
        <taxon>Halomonadaceae</taxon>
        <taxon>Chromohalobacter</taxon>
    </lineage>
</organism>
<feature type="transmembrane region" description="Helical" evidence="7">
    <location>
        <begin position="12"/>
        <end position="29"/>
    </location>
</feature>
<keyword evidence="5 7" id="KW-1133">Transmembrane helix</keyword>
<dbReference type="HOGENOM" id="CLU_055093_3_1_6"/>
<keyword evidence="9" id="KW-0012">Acyltransferase</keyword>
<dbReference type="STRING" id="290398.Csal_1718"/>
<dbReference type="RefSeq" id="WP_011507016.1">
    <property type="nucleotide sequence ID" value="NC_007963.1"/>
</dbReference>
<feature type="transmembrane region" description="Helical" evidence="7">
    <location>
        <begin position="237"/>
        <end position="257"/>
    </location>
</feature>
<gene>
    <name evidence="9" type="ordered locus">Csal_1718</name>
</gene>